<gene>
    <name evidence="5" type="ORF">VN24_22950</name>
</gene>
<dbReference type="Pfam" id="PF00480">
    <property type="entry name" value="ROK"/>
    <property type="match status" value="1"/>
</dbReference>
<dbReference type="OrthoDB" id="9796533at2"/>
<dbReference type="GO" id="GO:0042732">
    <property type="term" value="P:D-xylose metabolic process"/>
    <property type="evidence" value="ECO:0007669"/>
    <property type="project" value="UniProtKB-KW"/>
</dbReference>
<protein>
    <recommendedName>
        <fullName evidence="4">HTH marR-type domain-containing protein</fullName>
    </recommendedName>
</protein>
<dbReference type="PANTHER" id="PTHR18964:SF149">
    <property type="entry name" value="BIFUNCTIONAL UDP-N-ACETYLGLUCOSAMINE 2-EPIMERASE_N-ACETYLMANNOSAMINE KINASE"/>
    <property type="match status" value="1"/>
</dbReference>
<dbReference type="InterPro" id="IPR000600">
    <property type="entry name" value="ROK"/>
</dbReference>
<dbReference type="PATRIC" id="fig|1126833.4.peg.5044"/>
<evidence type="ECO:0000259" key="4">
    <source>
        <dbReference type="Pfam" id="PF01047"/>
    </source>
</evidence>
<evidence type="ECO:0000313" key="5">
    <source>
        <dbReference type="EMBL" id="AJY76895.1"/>
    </source>
</evidence>
<name>A0A0D5NP03_9BACL</name>
<sequence>MKKTGSLESIKNLNRSLVLEQIREHQPITRAEIAKKLNLSRSTVSIIIDDLIEKKFVSELGFGDSTREGGRRGMKLGFNPASAYGVGVDIGGTKILMVITDLDGNVVYKEKQSTVNELGGIIAMIQECIRNSGINLEQIIAMGIGIPGTFDKHTGILIDAPALGLKNVNVKKEFDPHFQFPVFFNNDVNCAALGERWRGSGDNADDVVFIAIGTGVGSAIIAKGELIEGHSSTAGEIGYFITPEEIRNRVVNRPDEFGTFENKTSGTALGKSGYSAEELFERSVQGDPKAEAWVKDFVIEMSAAIANIASLLNPEKVIIGGGVSESLGSVIDGIKKRVSESSPNRTDIELARLGGDAGAIGAIAYAFQQIQDK</sequence>
<evidence type="ECO:0000256" key="2">
    <source>
        <dbReference type="ARBA" id="ARBA00006479"/>
    </source>
</evidence>
<reference evidence="5 6" key="1">
    <citation type="journal article" date="2015" name="J. Biotechnol.">
        <title>Complete genome sequence of Paenibacillus beijingensis 7188(T) (=DSM 24997(T)), a novel rhizobacterium from jujube garden soil.</title>
        <authorList>
            <person name="Kwak Y."/>
            <person name="Shin J.H."/>
        </authorList>
    </citation>
    <scope>NUCLEOTIDE SEQUENCE [LARGE SCALE GENOMIC DNA]</scope>
    <source>
        <strain evidence="5 6">DSM 24997</strain>
    </source>
</reference>
<dbReference type="RefSeq" id="WP_045672320.1">
    <property type="nucleotide sequence ID" value="NZ_CP011058.1"/>
</dbReference>
<dbReference type="InterPro" id="IPR043129">
    <property type="entry name" value="ATPase_NBD"/>
</dbReference>
<dbReference type="GO" id="GO:0003700">
    <property type="term" value="F:DNA-binding transcription factor activity"/>
    <property type="evidence" value="ECO:0007669"/>
    <property type="project" value="InterPro"/>
</dbReference>
<dbReference type="Gene3D" id="1.10.10.10">
    <property type="entry name" value="Winged helix-like DNA-binding domain superfamily/Winged helix DNA-binding domain"/>
    <property type="match status" value="1"/>
</dbReference>
<dbReference type="SUPFAM" id="SSF46785">
    <property type="entry name" value="Winged helix' DNA-binding domain"/>
    <property type="match status" value="1"/>
</dbReference>
<reference evidence="6" key="2">
    <citation type="submission" date="2015-03" db="EMBL/GenBank/DDBJ databases">
        <title>Genome sequence of Paenibacillus beijingensis strain DSM 24997T.</title>
        <authorList>
            <person name="Kwak Y."/>
            <person name="Shin J.-H."/>
        </authorList>
    </citation>
    <scope>NUCLEOTIDE SEQUENCE [LARGE SCALE GENOMIC DNA]</scope>
    <source>
        <strain evidence="6">DSM 24997</strain>
    </source>
</reference>
<dbReference type="InterPro" id="IPR000835">
    <property type="entry name" value="HTH_MarR-typ"/>
</dbReference>
<keyword evidence="3" id="KW-0859">Xylose metabolism</keyword>
<dbReference type="KEGG" id="pbj:VN24_22950"/>
<dbReference type="Gene3D" id="3.30.420.40">
    <property type="match status" value="2"/>
</dbReference>
<dbReference type="Pfam" id="PF01047">
    <property type="entry name" value="MarR"/>
    <property type="match status" value="1"/>
</dbReference>
<dbReference type="InterPro" id="IPR036388">
    <property type="entry name" value="WH-like_DNA-bd_sf"/>
</dbReference>
<dbReference type="PANTHER" id="PTHR18964">
    <property type="entry name" value="ROK (REPRESSOR, ORF, KINASE) FAMILY"/>
    <property type="match status" value="1"/>
</dbReference>
<dbReference type="SUPFAM" id="SSF53067">
    <property type="entry name" value="Actin-like ATPase domain"/>
    <property type="match status" value="1"/>
</dbReference>
<dbReference type="HOGENOM" id="CLU_036604_13_5_9"/>
<dbReference type="InterPro" id="IPR036390">
    <property type="entry name" value="WH_DNA-bd_sf"/>
</dbReference>
<evidence type="ECO:0000256" key="3">
    <source>
        <dbReference type="ARBA" id="ARBA00022629"/>
    </source>
</evidence>
<comment type="function">
    <text evidence="1">Transcriptional repressor of xylose-utilizing enzymes.</text>
</comment>
<keyword evidence="3" id="KW-0119">Carbohydrate metabolism</keyword>
<dbReference type="STRING" id="1126833.VN24_22950"/>
<comment type="similarity">
    <text evidence="2">Belongs to the ROK (NagC/XylR) family.</text>
</comment>
<dbReference type="EMBL" id="CP011058">
    <property type="protein sequence ID" value="AJY76895.1"/>
    <property type="molecule type" value="Genomic_DNA"/>
</dbReference>
<dbReference type="Proteomes" id="UP000032633">
    <property type="component" value="Chromosome"/>
</dbReference>
<accession>A0A0D5NP03</accession>
<proteinExistence type="inferred from homology"/>
<evidence type="ECO:0000256" key="1">
    <source>
        <dbReference type="ARBA" id="ARBA00002486"/>
    </source>
</evidence>
<evidence type="ECO:0000313" key="6">
    <source>
        <dbReference type="Proteomes" id="UP000032633"/>
    </source>
</evidence>
<organism evidence="5 6">
    <name type="scientific">Paenibacillus beijingensis</name>
    <dbReference type="NCBI Taxonomy" id="1126833"/>
    <lineage>
        <taxon>Bacteria</taxon>
        <taxon>Bacillati</taxon>
        <taxon>Bacillota</taxon>
        <taxon>Bacilli</taxon>
        <taxon>Bacillales</taxon>
        <taxon>Paenibacillaceae</taxon>
        <taxon>Paenibacillus</taxon>
    </lineage>
</organism>
<dbReference type="AlphaFoldDB" id="A0A0D5NP03"/>
<feature type="domain" description="HTH marR-type" evidence="4">
    <location>
        <begin position="13"/>
        <end position="57"/>
    </location>
</feature>
<keyword evidence="6" id="KW-1185">Reference proteome</keyword>